<reference evidence="2 3" key="1">
    <citation type="submission" date="2017-11" db="EMBL/GenBank/DDBJ databases">
        <title>Draft Genome Sequence of Lactobacillus curieae NBRC 111893 isolated from Koso, a Japanese sugar-Vegetable Fermented Beverage.</title>
        <authorList>
            <person name="Chiou T.Y."/>
            <person name="Oshima K."/>
            <person name="Suda W."/>
            <person name="Hattori M."/>
            <person name="Takahashi T."/>
        </authorList>
    </citation>
    <scope>NUCLEOTIDE SEQUENCE [LARGE SCALE GENOMIC DNA]</scope>
    <source>
        <strain evidence="2 3">NBRC111893</strain>
    </source>
</reference>
<dbReference type="EMBL" id="BEXA01000002">
    <property type="protein sequence ID" value="GAY73148.1"/>
    <property type="molecule type" value="Genomic_DNA"/>
</dbReference>
<sequence>MHKKNGYVKQKVTAKKAPLNKRKKRYCEPRKEIIHQA</sequence>
<evidence type="ECO:0000313" key="2">
    <source>
        <dbReference type="EMBL" id="GAY73148.1"/>
    </source>
</evidence>
<feature type="region of interest" description="Disordered" evidence="1">
    <location>
        <begin position="1"/>
        <end position="23"/>
    </location>
</feature>
<gene>
    <name evidence="2" type="ORF">NBRC111893_1294</name>
</gene>
<keyword evidence="3" id="KW-1185">Reference proteome</keyword>
<name>A0A401FLK9_9LACO</name>
<evidence type="ECO:0000313" key="3">
    <source>
        <dbReference type="Proteomes" id="UP000286974"/>
    </source>
</evidence>
<comment type="caution">
    <text evidence="2">The sequence shown here is derived from an EMBL/GenBank/DDBJ whole genome shotgun (WGS) entry which is preliminary data.</text>
</comment>
<evidence type="ECO:0000256" key="1">
    <source>
        <dbReference type="SAM" id="MobiDB-lite"/>
    </source>
</evidence>
<accession>A0A401FLK9</accession>
<protein>
    <submittedName>
        <fullName evidence="2">Uncharacterized protein</fullName>
    </submittedName>
</protein>
<dbReference type="AlphaFoldDB" id="A0A401FLK9"/>
<proteinExistence type="predicted"/>
<organism evidence="2 3">
    <name type="scientific">Lentilactobacillus kosonis</name>
    <dbReference type="NCBI Taxonomy" id="2810561"/>
    <lineage>
        <taxon>Bacteria</taxon>
        <taxon>Bacillati</taxon>
        <taxon>Bacillota</taxon>
        <taxon>Bacilli</taxon>
        <taxon>Lactobacillales</taxon>
        <taxon>Lactobacillaceae</taxon>
        <taxon>Lentilactobacillus</taxon>
    </lineage>
</organism>
<dbReference type="Proteomes" id="UP000286974">
    <property type="component" value="Unassembled WGS sequence"/>
</dbReference>